<sequence length="251" mass="28895">MIKKYKYVYDKQSGHFIKKLNEDDSNVTTDTQQDNSTKNNVTADNKEGKVYSKSVESDETIQKLNIQRQQNEKKFQDDLDTQTKLLDAAKANAAKKQSNSIYDPVATDPSVLNIMKKINNIKKQHAIDMANIEDQRLAQLQKLSQANESYYKIPEKYKGLNESNIHTAKIYMGDLIAPDDDHILKDMTDFKRVFKETSLLYGKDRNGYFVIAVDNDDFNVLTDTLEETGYLRDEIIDTIMPQVLDRHSLIL</sequence>
<dbReference type="Proteomes" id="UP001349343">
    <property type="component" value="Segment"/>
</dbReference>
<name>A0ABZ0Z534_9CAUD</name>
<evidence type="ECO:0000313" key="3">
    <source>
        <dbReference type="Proteomes" id="UP001349343"/>
    </source>
</evidence>
<accession>A0ABZ0Z534</accession>
<evidence type="ECO:0000313" key="2">
    <source>
        <dbReference type="EMBL" id="WQJ53194.1"/>
    </source>
</evidence>
<reference evidence="2 3" key="1">
    <citation type="submission" date="2023-11" db="EMBL/GenBank/DDBJ databases">
        <authorList>
            <person name="Cook R."/>
            <person name="Crisci M."/>
            <person name="Pye H."/>
            <person name="Adriaenssens E."/>
            <person name="Santini J."/>
        </authorList>
    </citation>
    <scope>NUCLEOTIDE SEQUENCE [LARGE SCALE GENOMIC DNA]</scope>
    <source>
        <strain evidence="2">Lak_Megaphage_RVC_JS4_GC31</strain>
    </source>
</reference>
<feature type="compositionally biased region" description="Polar residues" evidence="1">
    <location>
        <begin position="26"/>
        <end position="43"/>
    </location>
</feature>
<proteinExistence type="predicted"/>
<organism evidence="2 3">
    <name type="scientific">phage Lak_Megaphage_RVC_JS4_GC31</name>
    <dbReference type="NCBI Taxonomy" id="3109228"/>
    <lineage>
        <taxon>Viruses</taxon>
        <taxon>Duplodnaviria</taxon>
        <taxon>Heunggongvirae</taxon>
        <taxon>Uroviricota</taxon>
        <taxon>Caudoviricetes</taxon>
        <taxon>Caudoviricetes code 15 clade</taxon>
    </lineage>
</organism>
<protein>
    <submittedName>
        <fullName evidence="2">Uncharacterized protein</fullName>
    </submittedName>
</protein>
<dbReference type="EMBL" id="OR769222">
    <property type="protein sequence ID" value="WQJ53194.1"/>
    <property type="molecule type" value="Genomic_DNA"/>
</dbReference>
<keyword evidence="3" id="KW-1185">Reference proteome</keyword>
<feature type="region of interest" description="Disordered" evidence="1">
    <location>
        <begin position="25"/>
        <end position="46"/>
    </location>
</feature>
<evidence type="ECO:0000256" key="1">
    <source>
        <dbReference type="SAM" id="MobiDB-lite"/>
    </source>
</evidence>